<name>A0ABD0KLP1_9CAEN</name>
<dbReference type="EMBL" id="JACVVK020000156">
    <property type="protein sequence ID" value="KAK7488042.1"/>
    <property type="molecule type" value="Genomic_DNA"/>
</dbReference>
<comment type="caution">
    <text evidence="1">The sequence shown here is derived from an EMBL/GenBank/DDBJ whole genome shotgun (WGS) entry which is preliminary data.</text>
</comment>
<evidence type="ECO:0000313" key="1">
    <source>
        <dbReference type="EMBL" id="KAK7488042.1"/>
    </source>
</evidence>
<organism evidence="1 2">
    <name type="scientific">Batillaria attramentaria</name>
    <dbReference type="NCBI Taxonomy" id="370345"/>
    <lineage>
        <taxon>Eukaryota</taxon>
        <taxon>Metazoa</taxon>
        <taxon>Spiralia</taxon>
        <taxon>Lophotrochozoa</taxon>
        <taxon>Mollusca</taxon>
        <taxon>Gastropoda</taxon>
        <taxon>Caenogastropoda</taxon>
        <taxon>Sorbeoconcha</taxon>
        <taxon>Cerithioidea</taxon>
        <taxon>Batillariidae</taxon>
        <taxon>Batillaria</taxon>
    </lineage>
</organism>
<sequence length="162" mass="18109">MECTTEQLNVRSPSTVVVTHLSSAQICPQFVPCRESYDATQKVLLSFGVVRQNKTSRCGPAIYCGPALFLSPPSATNLLPTDMSYSCKSRYTLRCAESLDLWQTITLKGSLATVLSCGGRLSTNYGSRKSLDWFEGVVILERMNEVFVHCRRDVSSWYYAEE</sequence>
<keyword evidence="2" id="KW-1185">Reference proteome</keyword>
<accession>A0ABD0KLP1</accession>
<proteinExistence type="predicted"/>
<reference evidence="1 2" key="1">
    <citation type="journal article" date="2023" name="Sci. Data">
        <title>Genome assembly of the Korean intertidal mud-creeper Batillaria attramentaria.</title>
        <authorList>
            <person name="Patra A.K."/>
            <person name="Ho P.T."/>
            <person name="Jun S."/>
            <person name="Lee S.J."/>
            <person name="Kim Y."/>
            <person name="Won Y.J."/>
        </authorList>
    </citation>
    <scope>NUCLEOTIDE SEQUENCE [LARGE SCALE GENOMIC DNA]</scope>
    <source>
        <strain evidence="1">Wonlab-2016</strain>
    </source>
</reference>
<dbReference type="Proteomes" id="UP001519460">
    <property type="component" value="Unassembled WGS sequence"/>
</dbReference>
<feature type="non-terminal residue" evidence="1">
    <location>
        <position position="162"/>
    </location>
</feature>
<protein>
    <submittedName>
        <fullName evidence="1">Uncharacterized protein</fullName>
    </submittedName>
</protein>
<dbReference type="AlphaFoldDB" id="A0ABD0KLP1"/>
<gene>
    <name evidence="1" type="ORF">BaRGS_00020787</name>
</gene>
<evidence type="ECO:0000313" key="2">
    <source>
        <dbReference type="Proteomes" id="UP001519460"/>
    </source>
</evidence>